<dbReference type="InterPro" id="IPR001851">
    <property type="entry name" value="ABC_transp_permease"/>
</dbReference>
<evidence type="ECO:0000313" key="11">
    <source>
        <dbReference type="Proteomes" id="UP001247754"/>
    </source>
</evidence>
<keyword evidence="2" id="KW-0813">Transport</keyword>
<comment type="similarity">
    <text evidence="8">Belongs to the binding-protein-dependent transport system permease family. LivHM subfamily.</text>
</comment>
<evidence type="ECO:0000313" key="10">
    <source>
        <dbReference type="EMBL" id="MDR5652364.1"/>
    </source>
</evidence>
<feature type="transmembrane region" description="Helical" evidence="9">
    <location>
        <begin position="99"/>
        <end position="119"/>
    </location>
</feature>
<evidence type="ECO:0000256" key="4">
    <source>
        <dbReference type="ARBA" id="ARBA00022692"/>
    </source>
</evidence>
<accession>A0ABU1F6A2</accession>
<feature type="transmembrane region" description="Helical" evidence="9">
    <location>
        <begin position="139"/>
        <end position="161"/>
    </location>
</feature>
<keyword evidence="11" id="KW-1185">Reference proteome</keyword>
<dbReference type="Proteomes" id="UP001247754">
    <property type="component" value="Unassembled WGS sequence"/>
</dbReference>
<gene>
    <name evidence="10" type="ORF">RGD00_07105</name>
</gene>
<evidence type="ECO:0000256" key="1">
    <source>
        <dbReference type="ARBA" id="ARBA00004651"/>
    </source>
</evidence>
<feature type="transmembrane region" description="Helical" evidence="9">
    <location>
        <begin position="60"/>
        <end position="78"/>
    </location>
</feature>
<feature type="transmembrane region" description="Helical" evidence="9">
    <location>
        <begin position="194"/>
        <end position="215"/>
    </location>
</feature>
<feature type="transmembrane region" description="Helical" evidence="9">
    <location>
        <begin position="227"/>
        <end position="252"/>
    </location>
</feature>
<dbReference type="PANTHER" id="PTHR11795:SF447">
    <property type="entry name" value="ABC TRANSPORTER PERMEASE PROTEIN"/>
    <property type="match status" value="1"/>
</dbReference>
<keyword evidence="6 9" id="KW-1133">Transmembrane helix</keyword>
<dbReference type="InterPro" id="IPR052157">
    <property type="entry name" value="BCAA_transport_permease"/>
</dbReference>
<dbReference type="EMBL" id="JAVKPH010000006">
    <property type="protein sequence ID" value="MDR5652364.1"/>
    <property type="molecule type" value="Genomic_DNA"/>
</dbReference>
<evidence type="ECO:0000256" key="3">
    <source>
        <dbReference type="ARBA" id="ARBA00022475"/>
    </source>
</evidence>
<dbReference type="PANTHER" id="PTHR11795">
    <property type="entry name" value="BRANCHED-CHAIN AMINO ACID TRANSPORT SYSTEM PERMEASE PROTEIN LIVH"/>
    <property type="match status" value="1"/>
</dbReference>
<protein>
    <submittedName>
        <fullName evidence="10">Branched-chain amino acid ABC transporter permease</fullName>
    </submittedName>
</protein>
<evidence type="ECO:0000256" key="5">
    <source>
        <dbReference type="ARBA" id="ARBA00022970"/>
    </source>
</evidence>
<reference evidence="10 11" key="1">
    <citation type="submission" date="2023-09" db="EMBL/GenBank/DDBJ databases">
        <title>Xinfangfangia sedmenti sp. nov., isolated the sedment.</title>
        <authorList>
            <person name="Xu L."/>
        </authorList>
    </citation>
    <scope>NUCLEOTIDE SEQUENCE [LARGE SCALE GENOMIC DNA]</scope>
    <source>
        <strain evidence="10 11">LG-4</strain>
    </source>
</reference>
<evidence type="ECO:0000256" key="8">
    <source>
        <dbReference type="ARBA" id="ARBA00037998"/>
    </source>
</evidence>
<feature type="transmembrane region" description="Helical" evidence="9">
    <location>
        <begin position="32"/>
        <end position="54"/>
    </location>
</feature>
<evidence type="ECO:0000256" key="7">
    <source>
        <dbReference type="ARBA" id="ARBA00023136"/>
    </source>
</evidence>
<proteinExistence type="inferred from homology"/>
<evidence type="ECO:0000256" key="9">
    <source>
        <dbReference type="SAM" id="Phobius"/>
    </source>
</evidence>
<feature type="transmembrane region" description="Helical" evidence="9">
    <location>
        <begin position="259"/>
        <end position="279"/>
    </location>
</feature>
<feature type="transmembrane region" description="Helical" evidence="9">
    <location>
        <begin position="6"/>
        <end position="25"/>
    </location>
</feature>
<name>A0ABU1F6A2_9RHOB</name>
<keyword evidence="7 9" id="KW-0472">Membrane</keyword>
<dbReference type="RefSeq" id="WP_310456614.1">
    <property type="nucleotide sequence ID" value="NZ_JAVKPH010000006.1"/>
</dbReference>
<dbReference type="Pfam" id="PF02653">
    <property type="entry name" value="BPD_transp_2"/>
    <property type="match status" value="1"/>
</dbReference>
<sequence>MLLSTLVVGLVLGGTYALVALGMTIQYGVARIMNLGFGETVMFGAFMTFLFVTAFSLSPLVGMAVVVPLAFAVSWLIYTVLMRPLVRRAHHPAKVEVDSILVTFGLMFLAQGVFTQVFGSGYSGYSWLQTPVNVLGASIAGGRVLGLVLAVLIGGGLWFAMRHSRWGLAMRAVATRPEFAALVGVDENRTARQAFALGGAIAGAGGAILSMYQPVTPVDGGFLTMKALVIVIMGGVGNMGGALAAGLIIGLVEALVSYAVDPGLTLAATYAIFLAVLLWRPKGLFA</sequence>
<comment type="caution">
    <text evidence="10">The sequence shown here is derived from an EMBL/GenBank/DDBJ whole genome shotgun (WGS) entry which is preliminary data.</text>
</comment>
<evidence type="ECO:0000256" key="2">
    <source>
        <dbReference type="ARBA" id="ARBA00022448"/>
    </source>
</evidence>
<keyword evidence="4 9" id="KW-0812">Transmembrane</keyword>
<evidence type="ECO:0000256" key="6">
    <source>
        <dbReference type="ARBA" id="ARBA00022989"/>
    </source>
</evidence>
<dbReference type="CDD" id="cd06582">
    <property type="entry name" value="TM_PBP1_LivH_like"/>
    <property type="match status" value="1"/>
</dbReference>
<organism evidence="10 11">
    <name type="scientific">Ruixingdingia sedimenti</name>
    <dbReference type="NCBI Taxonomy" id="3073604"/>
    <lineage>
        <taxon>Bacteria</taxon>
        <taxon>Pseudomonadati</taxon>
        <taxon>Pseudomonadota</taxon>
        <taxon>Alphaproteobacteria</taxon>
        <taxon>Rhodobacterales</taxon>
        <taxon>Paracoccaceae</taxon>
        <taxon>Ruixingdingia</taxon>
    </lineage>
</organism>
<keyword evidence="5" id="KW-0029">Amino-acid transport</keyword>
<keyword evidence="3" id="KW-1003">Cell membrane</keyword>
<comment type="subcellular location">
    <subcellularLocation>
        <location evidence="1">Cell membrane</location>
        <topology evidence="1">Multi-pass membrane protein</topology>
    </subcellularLocation>
</comment>